<accession>A0AC61TS77</accession>
<name>A0AC61TS77_9CAUD</name>
<evidence type="ECO:0000313" key="2">
    <source>
        <dbReference type="Proteomes" id="UP000829276"/>
    </source>
</evidence>
<proteinExistence type="predicted"/>
<protein>
    <submittedName>
        <fullName evidence="1">Uncharacterized protein</fullName>
    </submittedName>
</protein>
<dbReference type="Proteomes" id="UP000829276">
    <property type="component" value="Segment"/>
</dbReference>
<organism evidence="1 2">
    <name type="scientific">Bacillus phage vB_BsuS_PJN02</name>
    <dbReference type="NCBI Taxonomy" id="2920374"/>
    <lineage>
        <taxon>Viruses</taxon>
        <taxon>Duplodnaviria</taxon>
        <taxon>Heunggongvirae</taxon>
        <taxon>Uroviricota</taxon>
        <taxon>Caudoviricetes</taxon>
        <taxon>Heleneionescovirinae</taxon>
        <taxon>Zhangjivirus</taxon>
        <taxon>Zhangjivirus PJN02</taxon>
    </lineage>
</organism>
<keyword evidence="2" id="KW-1185">Reference proteome</keyword>
<reference evidence="1" key="1">
    <citation type="submission" date="2022-02" db="EMBL/GenBank/DDBJ databases">
        <authorList>
            <person name="Nazir A."/>
            <person name="Chen Y."/>
            <person name="Liu Y."/>
        </authorList>
    </citation>
    <scope>NUCLEOTIDE SEQUENCE</scope>
</reference>
<sequence length="47" mass="5621">MHGNKSYALHGHLIQKTERGYYVYKEGKLMARKSTLELAKDWIRENR</sequence>
<evidence type="ECO:0000313" key="1">
    <source>
        <dbReference type="EMBL" id="UNH58549.1"/>
    </source>
</evidence>
<dbReference type="EMBL" id="OM634653">
    <property type="protein sequence ID" value="UNH58549.1"/>
    <property type="molecule type" value="Genomic_DNA"/>
</dbReference>